<dbReference type="EMBL" id="JAECZA010000026">
    <property type="protein sequence ID" value="MBH8573188.1"/>
    <property type="molecule type" value="Genomic_DNA"/>
</dbReference>
<dbReference type="AlphaFoldDB" id="A0A8J7I3S9"/>
<proteinExistence type="predicted"/>
<sequence>MFVALTQTRLMSQRIAVRGSQSWRFASIALATLGASLPNPKGVSPVVATDIASLLTQQRHLLHLGRPQDRSGSSALSTQHSALSTILALALD</sequence>
<dbReference type="Proteomes" id="UP000662314">
    <property type="component" value="Unassembled WGS sequence"/>
</dbReference>
<accession>A0A8J7I3S9</accession>
<keyword evidence="2" id="KW-1185">Reference proteome</keyword>
<gene>
    <name evidence="1" type="ORF">I8752_09195</name>
</gene>
<comment type="caution">
    <text evidence="1">The sequence shown here is derived from an EMBL/GenBank/DDBJ whole genome shotgun (WGS) entry which is preliminary data.</text>
</comment>
<name>A0A8J7I3S9_9NOST</name>
<evidence type="ECO:0000313" key="1">
    <source>
        <dbReference type="EMBL" id="MBH8573188.1"/>
    </source>
</evidence>
<organism evidence="1 2">
    <name type="scientific">Dendronalium phyllosphericum CENA369</name>
    <dbReference type="NCBI Taxonomy" id="1725256"/>
    <lineage>
        <taxon>Bacteria</taxon>
        <taxon>Bacillati</taxon>
        <taxon>Cyanobacteriota</taxon>
        <taxon>Cyanophyceae</taxon>
        <taxon>Nostocales</taxon>
        <taxon>Nostocaceae</taxon>
        <taxon>Dendronalium</taxon>
        <taxon>Dendronalium phyllosphericum</taxon>
    </lineage>
</organism>
<reference evidence="1 2" key="1">
    <citation type="journal article" date="2021" name="Int. J. Syst. Evol. Microbiol.">
        <title>Amazonocrinis nigriterrae gen. nov., sp. nov., Atlanticothrix silvestris gen. nov., sp. nov. and Dendronalium phyllosphericum gen. nov., sp. nov., nostocacean cyanobacteria from Brazilian environments.</title>
        <authorList>
            <person name="Alvarenga D.O."/>
            <person name="Andreote A.P.D."/>
            <person name="Branco L.H.Z."/>
            <person name="Delbaje E."/>
            <person name="Cruz R.B."/>
            <person name="Varani A.M."/>
            <person name="Fiore M.F."/>
        </authorList>
    </citation>
    <scope>NUCLEOTIDE SEQUENCE [LARGE SCALE GENOMIC DNA]</scope>
    <source>
        <strain evidence="1 2">CENA369</strain>
    </source>
</reference>
<protein>
    <submittedName>
        <fullName evidence="1">Uncharacterized protein</fullName>
    </submittedName>
</protein>
<evidence type="ECO:0000313" key="2">
    <source>
        <dbReference type="Proteomes" id="UP000662314"/>
    </source>
</evidence>